<organism evidence="2 3">
    <name type="scientific">Sphingomonas horti</name>
    <dbReference type="NCBI Taxonomy" id="2682842"/>
    <lineage>
        <taxon>Bacteria</taxon>
        <taxon>Pseudomonadati</taxon>
        <taxon>Pseudomonadota</taxon>
        <taxon>Alphaproteobacteria</taxon>
        <taxon>Sphingomonadales</taxon>
        <taxon>Sphingomonadaceae</taxon>
        <taxon>Sphingomonas</taxon>
    </lineage>
</organism>
<name>A0A6I4IYW8_9SPHN</name>
<keyword evidence="1" id="KW-0812">Transmembrane</keyword>
<comment type="caution">
    <text evidence="2">The sequence shown here is derived from an EMBL/GenBank/DDBJ whole genome shotgun (WGS) entry which is preliminary data.</text>
</comment>
<keyword evidence="1" id="KW-1133">Transmembrane helix</keyword>
<gene>
    <name evidence="2" type="ORF">GON01_04840</name>
</gene>
<feature type="transmembrane region" description="Helical" evidence="1">
    <location>
        <begin position="17"/>
        <end position="34"/>
    </location>
</feature>
<evidence type="ECO:0000313" key="3">
    <source>
        <dbReference type="Proteomes" id="UP000441389"/>
    </source>
</evidence>
<protein>
    <submittedName>
        <fullName evidence="2">Uncharacterized protein</fullName>
    </submittedName>
</protein>
<evidence type="ECO:0000256" key="1">
    <source>
        <dbReference type="SAM" id="Phobius"/>
    </source>
</evidence>
<reference evidence="2 3" key="1">
    <citation type="submission" date="2019-12" db="EMBL/GenBank/DDBJ databases">
        <authorList>
            <person name="Huq M.A."/>
        </authorList>
    </citation>
    <scope>NUCLEOTIDE SEQUENCE [LARGE SCALE GENOMIC DNA]</scope>
    <source>
        <strain evidence="2 3">MAH-20</strain>
    </source>
</reference>
<sequence length="52" mass="6153">MRRVPAFGPRTPGLPELVEGLFFFFFFFFFFFVQQRKEVKGFDRLSQAGISL</sequence>
<dbReference type="AlphaFoldDB" id="A0A6I4IYW8"/>
<keyword evidence="3" id="KW-1185">Reference proteome</keyword>
<dbReference type="Proteomes" id="UP000441389">
    <property type="component" value="Unassembled WGS sequence"/>
</dbReference>
<evidence type="ECO:0000313" key="2">
    <source>
        <dbReference type="EMBL" id="MVO77266.1"/>
    </source>
</evidence>
<dbReference type="EMBL" id="WQMS01000006">
    <property type="protein sequence ID" value="MVO77266.1"/>
    <property type="molecule type" value="Genomic_DNA"/>
</dbReference>
<dbReference type="RefSeq" id="WP_198159777.1">
    <property type="nucleotide sequence ID" value="NZ_WQMS01000006.1"/>
</dbReference>
<accession>A0A6I4IYW8</accession>
<proteinExistence type="predicted"/>
<keyword evidence="1" id="KW-0472">Membrane</keyword>